<evidence type="ECO:0000313" key="1">
    <source>
        <dbReference type="EMBL" id="KAJ9490034.1"/>
    </source>
</evidence>
<proteinExistence type="predicted"/>
<organism evidence="1 2">
    <name type="scientific">Penicillium thymicola</name>
    <dbReference type="NCBI Taxonomy" id="293382"/>
    <lineage>
        <taxon>Eukaryota</taxon>
        <taxon>Fungi</taxon>
        <taxon>Dikarya</taxon>
        <taxon>Ascomycota</taxon>
        <taxon>Pezizomycotina</taxon>
        <taxon>Eurotiomycetes</taxon>
        <taxon>Eurotiomycetidae</taxon>
        <taxon>Eurotiales</taxon>
        <taxon>Aspergillaceae</taxon>
        <taxon>Penicillium</taxon>
    </lineage>
</organism>
<dbReference type="Proteomes" id="UP001227192">
    <property type="component" value="Unassembled WGS sequence"/>
</dbReference>
<accession>A0AAI9XB05</accession>
<evidence type="ECO:0000313" key="2">
    <source>
        <dbReference type="Proteomes" id="UP001227192"/>
    </source>
</evidence>
<keyword evidence="2" id="KW-1185">Reference proteome</keyword>
<dbReference type="EMBL" id="LACB01000068">
    <property type="protein sequence ID" value="KAJ9490034.1"/>
    <property type="molecule type" value="Genomic_DNA"/>
</dbReference>
<name>A0AAI9XB05_PENTH</name>
<reference evidence="1" key="1">
    <citation type="submission" date="2015-06" db="EMBL/GenBank/DDBJ databases">
        <authorList>
            <person name="Nguyen H."/>
        </authorList>
    </citation>
    <scope>NUCLEOTIDE SEQUENCE</scope>
    <source>
        <strain evidence="1">DAOM 180753</strain>
    </source>
</reference>
<gene>
    <name evidence="1" type="ORF">VN97_g3227</name>
</gene>
<reference evidence="1" key="2">
    <citation type="journal article" date="2016" name="Fungal Biol.">
        <title>Ochratoxin A production by Penicillium thymicola.</title>
        <authorList>
            <person name="Nguyen H.D.T."/>
            <person name="McMullin D.R."/>
            <person name="Ponomareva E."/>
            <person name="Riley R."/>
            <person name="Pomraning K.R."/>
            <person name="Baker S.E."/>
            <person name="Seifert K.A."/>
        </authorList>
    </citation>
    <scope>NUCLEOTIDE SEQUENCE</scope>
    <source>
        <strain evidence="1">DAOM 180753</strain>
    </source>
</reference>
<comment type="caution">
    <text evidence="1">The sequence shown here is derived from an EMBL/GenBank/DDBJ whole genome shotgun (WGS) entry which is preliminary data.</text>
</comment>
<protein>
    <submittedName>
        <fullName evidence="1">Uncharacterized protein</fullName>
    </submittedName>
</protein>
<sequence length="132" mass="14228">MAALECGRVEGVLPITLDKLTIRKEDDGNFTLTALPETGSVNAIVESVLGHSVELHRLQASGAEGQSGCSIYFVRNSSLPENTVAVTKVYPPGCHKDFFEELVAYRSLLSISDQPSVARHLGVGRTRDENTA</sequence>
<dbReference type="AlphaFoldDB" id="A0AAI9XB05"/>